<dbReference type="GO" id="GO:0046872">
    <property type="term" value="F:metal ion binding"/>
    <property type="evidence" value="ECO:0007669"/>
    <property type="project" value="UniProtKB-KW"/>
</dbReference>
<gene>
    <name evidence="3" type="ORF">ERS852491_03622</name>
</gene>
<dbReference type="STRING" id="39482.ERS852491_03622"/>
<dbReference type="OrthoDB" id="9797047at2"/>
<dbReference type="AlphaFoldDB" id="A0A174IR22"/>
<dbReference type="PANTHER" id="PTHR35848">
    <property type="entry name" value="OXALATE-BINDING PROTEIN"/>
    <property type="match status" value="1"/>
</dbReference>
<dbReference type="Pfam" id="PF07883">
    <property type="entry name" value="Cupin_2"/>
    <property type="match status" value="1"/>
</dbReference>
<dbReference type="PANTHER" id="PTHR35848:SF6">
    <property type="entry name" value="CUPIN TYPE-2 DOMAIN-CONTAINING PROTEIN"/>
    <property type="match status" value="1"/>
</dbReference>
<sequence length="114" mass="12324">MTKAGERKIETVEKANGGAGFIMKEALLSTEELGNHCKMFSKVTLKPNCELGHHEHHGETETYYILSGKGMYDDNGKAVPIEAGDVVYCKNGDGHGVKNTGGEDLVFVALILVE</sequence>
<evidence type="ECO:0000256" key="1">
    <source>
        <dbReference type="ARBA" id="ARBA00022723"/>
    </source>
</evidence>
<dbReference type="InterPro" id="IPR051610">
    <property type="entry name" value="GPI/OXD"/>
</dbReference>
<dbReference type="CDD" id="cd02221">
    <property type="entry name" value="cupin_TM1287-like"/>
    <property type="match status" value="1"/>
</dbReference>
<keyword evidence="1" id="KW-0479">Metal-binding</keyword>
<name>A0A174IR22_9FIRM</name>
<evidence type="ECO:0000313" key="3">
    <source>
        <dbReference type="EMBL" id="CUO88881.1"/>
    </source>
</evidence>
<dbReference type="InterPro" id="IPR011051">
    <property type="entry name" value="RmlC_Cupin_sf"/>
</dbReference>
<accession>A0A174IR22</accession>
<dbReference type="EMBL" id="CYZU01000041">
    <property type="protein sequence ID" value="CUO88881.1"/>
    <property type="molecule type" value="Genomic_DNA"/>
</dbReference>
<dbReference type="SUPFAM" id="SSF51182">
    <property type="entry name" value="RmlC-like cupins"/>
    <property type="match status" value="1"/>
</dbReference>
<dbReference type="Gene3D" id="2.60.120.10">
    <property type="entry name" value="Jelly Rolls"/>
    <property type="match status" value="1"/>
</dbReference>
<evidence type="ECO:0000259" key="2">
    <source>
        <dbReference type="Pfam" id="PF07883"/>
    </source>
</evidence>
<dbReference type="InterPro" id="IPR013096">
    <property type="entry name" value="Cupin_2"/>
</dbReference>
<dbReference type="RefSeq" id="WP_050642584.1">
    <property type="nucleotide sequence ID" value="NZ_CABKUE010000009.1"/>
</dbReference>
<evidence type="ECO:0000313" key="4">
    <source>
        <dbReference type="Proteomes" id="UP000095544"/>
    </source>
</evidence>
<proteinExistence type="predicted"/>
<dbReference type="InterPro" id="IPR014710">
    <property type="entry name" value="RmlC-like_jellyroll"/>
</dbReference>
<protein>
    <submittedName>
        <fullName evidence="3">Uncharacterized conserved protein, contains double-stranded beta-helix domain</fullName>
    </submittedName>
</protein>
<feature type="domain" description="Cupin type-2" evidence="2">
    <location>
        <begin position="43"/>
        <end position="109"/>
    </location>
</feature>
<organism evidence="3 4">
    <name type="scientific">Faecalicatena contorta</name>
    <dbReference type="NCBI Taxonomy" id="39482"/>
    <lineage>
        <taxon>Bacteria</taxon>
        <taxon>Bacillati</taxon>
        <taxon>Bacillota</taxon>
        <taxon>Clostridia</taxon>
        <taxon>Lachnospirales</taxon>
        <taxon>Lachnospiraceae</taxon>
        <taxon>Faecalicatena</taxon>
    </lineage>
</organism>
<dbReference type="Proteomes" id="UP000095544">
    <property type="component" value="Unassembled WGS sequence"/>
</dbReference>
<reference evidence="3 4" key="1">
    <citation type="submission" date="2015-09" db="EMBL/GenBank/DDBJ databases">
        <authorList>
            <consortium name="Pathogen Informatics"/>
        </authorList>
    </citation>
    <scope>NUCLEOTIDE SEQUENCE [LARGE SCALE GENOMIC DNA]</scope>
    <source>
        <strain evidence="3 4">2789STDY5834876</strain>
    </source>
</reference>